<feature type="transmembrane region" description="Helical" evidence="6">
    <location>
        <begin position="345"/>
        <end position="362"/>
    </location>
</feature>
<feature type="transmembrane region" description="Helical" evidence="6">
    <location>
        <begin position="176"/>
        <end position="196"/>
    </location>
</feature>
<accession>A0A6B8W4B1</accession>
<feature type="transmembrane region" description="Helical" evidence="6">
    <location>
        <begin position="21"/>
        <end position="41"/>
    </location>
</feature>
<dbReference type="InterPro" id="IPR020846">
    <property type="entry name" value="MFS_dom"/>
</dbReference>
<keyword evidence="3 6" id="KW-0812">Transmembrane</keyword>
<evidence type="ECO:0000313" key="8">
    <source>
        <dbReference type="EMBL" id="QGU08384.1"/>
    </source>
</evidence>
<feature type="transmembrane region" description="Helical" evidence="6">
    <location>
        <begin position="314"/>
        <end position="333"/>
    </location>
</feature>
<evidence type="ECO:0000313" key="9">
    <source>
        <dbReference type="Proteomes" id="UP000424462"/>
    </source>
</evidence>
<reference evidence="8 9" key="1">
    <citation type="submission" date="2019-11" db="EMBL/GenBank/DDBJ databases">
        <title>Complete genome sequence of Corynebacterium kalinowskii 1959, a novel Corynebacterium species isolated from soil of a small paddock in Vilsendorf, Germany.</title>
        <authorList>
            <person name="Schaffert L."/>
            <person name="Ruwe M."/>
            <person name="Milse J."/>
            <person name="Hanuschka K."/>
            <person name="Ortseifen V."/>
            <person name="Droste J."/>
            <person name="Brandt D."/>
            <person name="Schlueter L."/>
            <person name="Kutter Y."/>
            <person name="Vinke S."/>
            <person name="Viehoefer P."/>
            <person name="Jacob L."/>
            <person name="Luebke N.-C."/>
            <person name="Schulte-Berndt E."/>
            <person name="Hain C."/>
            <person name="Linder M."/>
            <person name="Schmidt P."/>
            <person name="Wollenschlaeger L."/>
            <person name="Luttermann T."/>
            <person name="Thieme E."/>
            <person name="Hassa J."/>
            <person name="Haak M."/>
            <person name="Wittchen M."/>
            <person name="Mentz A."/>
            <person name="Persicke M."/>
            <person name="Busche T."/>
            <person name="Ruckert C."/>
        </authorList>
    </citation>
    <scope>NUCLEOTIDE SEQUENCE [LARGE SCALE GENOMIC DNA]</scope>
    <source>
        <strain evidence="8 9">2039</strain>
    </source>
</reference>
<dbReference type="PANTHER" id="PTHR42718">
    <property type="entry name" value="MAJOR FACILITATOR SUPERFAMILY MULTIDRUG TRANSPORTER MFSC"/>
    <property type="match status" value="1"/>
</dbReference>
<feature type="transmembrane region" description="Helical" evidence="6">
    <location>
        <begin position="217"/>
        <end position="236"/>
    </location>
</feature>
<sequence>MASTTEAKLPESPTPYRGNDRALLGLVLSVITFFLFAQTALNIGPIMGADAGVPAPTMNTAISLAALFTGMFIVLGGNLGDRFGRVRILNLGLIISIIACLLIITAFGPLASPMMLLGRALQGVSSAFIMPTSLALLKTYWEGPARQRAISMWSMGTFGGSGLSAIFGGYLSTTPLGWRSIFIMSILIALIAGLLVRSIPESRPVAASQRKMDYLGLFSLMGTLLAAQVLAAQGFVRGWTDPLILALIALTVIGLFIFIRTERNRENAFVDFSLFKNRSFTGAVIANTLLNASIGVMTVALWTLQFAGGMSPATAGYVTVGYAACVILFIRVGEKMLQKVGPRKPMALGAGIIFIAILMLLPTSLMQLSYVVLATVSFAFYGLGLAFFATPATDTALSSLPEEKAGSGAGVFKMASSLGAAFGVALSSAIFTVVSNSPLPMLGEYVIFSGQQENVLIRTAGMVSVAFNAVLALGALVAILVIIPRQDRDAEQLKKQPHPEHPEQHPGH</sequence>
<evidence type="ECO:0000256" key="1">
    <source>
        <dbReference type="ARBA" id="ARBA00004651"/>
    </source>
</evidence>
<feature type="transmembrane region" description="Helical" evidence="6">
    <location>
        <begin position="149"/>
        <end position="170"/>
    </location>
</feature>
<dbReference type="PROSITE" id="PS50850">
    <property type="entry name" value="MFS"/>
    <property type="match status" value="1"/>
</dbReference>
<evidence type="ECO:0000256" key="4">
    <source>
        <dbReference type="ARBA" id="ARBA00022989"/>
    </source>
</evidence>
<dbReference type="KEGG" id="cok:COCCU_12420"/>
<evidence type="ECO:0000256" key="3">
    <source>
        <dbReference type="ARBA" id="ARBA00022692"/>
    </source>
</evidence>
<feature type="transmembrane region" description="Helical" evidence="6">
    <location>
        <begin position="280"/>
        <end position="302"/>
    </location>
</feature>
<keyword evidence="9" id="KW-1185">Reference proteome</keyword>
<dbReference type="GO" id="GO:0022857">
    <property type="term" value="F:transmembrane transporter activity"/>
    <property type="evidence" value="ECO:0007669"/>
    <property type="project" value="InterPro"/>
</dbReference>
<feature type="transmembrane region" description="Helical" evidence="6">
    <location>
        <begin position="61"/>
        <end position="79"/>
    </location>
</feature>
<dbReference type="AlphaFoldDB" id="A0A6B8W4B1"/>
<dbReference type="Proteomes" id="UP000424462">
    <property type="component" value="Chromosome"/>
</dbReference>
<feature type="transmembrane region" description="Helical" evidence="6">
    <location>
        <begin position="368"/>
        <end position="390"/>
    </location>
</feature>
<feature type="transmembrane region" description="Helical" evidence="6">
    <location>
        <begin position="91"/>
        <end position="110"/>
    </location>
</feature>
<dbReference type="Gene3D" id="1.20.1250.20">
    <property type="entry name" value="MFS general substrate transporter like domains"/>
    <property type="match status" value="1"/>
</dbReference>
<evidence type="ECO:0000256" key="5">
    <source>
        <dbReference type="ARBA" id="ARBA00023136"/>
    </source>
</evidence>
<dbReference type="Pfam" id="PF07690">
    <property type="entry name" value="MFS_1"/>
    <property type="match status" value="1"/>
</dbReference>
<feature type="transmembrane region" description="Helical" evidence="6">
    <location>
        <begin position="455"/>
        <end position="483"/>
    </location>
</feature>
<feature type="transmembrane region" description="Helical" evidence="6">
    <location>
        <begin position="116"/>
        <end position="137"/>
    </location>
</feature>
<dbReference type="GO" id="GO:0005886">
    <property type="term" value="C:plasma membrane"/>
    <property type="evidence" value="ECO:0007669"/>
    <property type="project" value="UniProtKB-SubCell"/>
</dbReference>
<proteinExistence type="predicted"/>
<feature type="transmembrane region" description="Helical" evidence="6">
    <location>
        <begin position="411"/>
        <end position="435"/>
    </location>
</feature>
<dbReference type="SUPFAM" id="SSF103473">
    <property type="entry name" value="MFS general substrate transporter"/>
    <property type="match status" value="1"/>
</dbReference>
<keyword evidence="4 6" id="KW-1133">Transmembrane helix</keyword>
<evidence type="ECO:0000256" key="6">
    <source>
        <dbReference type="SAM" id="Phobius"/>
    </source>
</evidence>
<feature type="transmembrane region" description="Helical" evidence="6">
    <location>
        <begin position="242"/>
        <end position="259"/>
    </location>
</feature>
<keyword evidence="2" id="KW-0813">Transport</keyword>
<evidence type="ECO:0000259" key="7">
    <source>
        <dbReference type="PROSITE" id="PS50850"/>
    </source>
</evidence>
<dbReference type="EMBL" id="CP046455">
    <property type="protein sequence ID" value="QGU08384.1"/>
    <property type="molecule type" value="Genomic_DNA"/>
</dbReference>
<evidence type="ECO:0000256" key="2">
    <source>
        <dbReference type="ARBA" id="ARBA00022448"/>
    </source>
</evidence>
<dbReference type="PANTHER" id="PTHR42718:SF9">
    <property type="entry name" value="MAJOR FACILITATOR SUPERFAMILY MULTIDRUG TRANSPORTER MFSC"/>
    <property type="match status" value="1"/>
</dbReference>
<gene>
    <name evidence="8" type="primary">norB2</name>
    <name evidence="8" type="ORF">COCCU_12420</name>
</gene>
<comment type="subcellular location">
    <subcellularLocation>
        <location evidence="1">Cell membrane</location>
        <topology evidence="1">Multi-pass membrane protein</topology>
    </subcellularLocation>
</comment>
<dbReference type="InterPro" id="IPR011701">
    <property type="entry name" value="MFS"/>
</dbReference>
<dbReference type="CDD" id="cd17321">
    <property type="entry name" value="MFS_MMR_MDR_like"/>
    <property type="match status" value="1"/>
</dbReference>
<protein>
    <submittedName>
        <fullName evidence="8">Quinolone resistance protein NorB</fullName>
    </submittedName>
</protein>
<organism evidence="8 9">
    <name type="scientific">Corynebacterium occultum</name>
    <dbReference type="NCBI Taxonomy" id="2675219"/>
    <lineage>
        <taxon>Bacteria</taxon>
        <taxon>Bacillati</taxon>
        <taxon>Actinomycetota</taxon>
        <taxon>Actinomycetes</taxon>
        <taxon>Mycobacteriales</taxon>
        <taxon>Corynebacteriaceae</taxon>
        <taxon>Corynebacterium</taxon>
    </lineage>
</organism>
<dbReference type="RefSeq" id="WP_156231901.1">
    <property type="nucleotide sequence ID" value="NZ_CP046455.1"/>
</dbReference>
<keyword evidence="5 6" id="KW-0472">Membrane</keyword>
<dbReference type="InterPro" id="IPR036259">
    <property type="entry name" value="MFS_trans_sf"/>
</dbReference>
<dbReference type="Gene3D" id="1.20.1720.10">
    <property type="entry name" value="Multidrug resistance protein D"/>
    <property type="match status" value="1"/>
</dbReference>
<name>A0A6B8W4B1_9CORY</name>
<feature type="domain" description="Major facilitator superfamily (MFS) profile" evidence="7">
    <location>
        <begin position="22"/>
        <end position="486"/>
    </location>
</feature>